<feature type="domain" description="EF-hand" evidence="5">
    <location>
        <begin position="65"/>
        <end position="100"/>
    </location>
</feature>
<sequence>MGSMSPETMDTRETSKKEMDHLENRLSMKDFMKMQTLFMLPDLKEPVCMIREEFVDKIFSLVGRGTREEYGELFDKIDVTRDGVLDWDKLTSFLLLELSEKDERAKSSVVPQWKDLKLLPSSLKEHIQKIVYLKSTSRYLIISKEGLLEIWGENLVPQKTLRVATDSVKPKDLWVTSMVSLPNVNKIAVGFTSKEICFYDLLSKQEFSCQYKLQDLENTPISMDYWYDPSNGNEAVLSFGDVGGQVNAICFTSALISLFERPCNSTEQESVITFKWQELVSVHQTCCYVLRHKAHSKNWVRQVRYLGNLEALISCATSSTNTMVLGWKENKKTPRTTAFHISKGVTAFDYHDGLKLIATAGIDNKVCLWNPYVISKPIGALRGHLASVTAVQFIVRRKLLLSFSKDKILRVWDIQHQLCIQRIAGIFPKHLDFHSLLYFDEEHGRLFTTFNNQLTLCELKQETGRVTSHEKPISCVLYNNVFKQVISSDIGSTVTFWMIDTGQKIKQFTKCHGTAEITTMALDATETKLFTGGTDGTVKIWDFNGHCHHKLNAGRDQAEEISQIFVLKRTVLVLGWERIITVFRMNTFTQFFVQPSEWKGGVQHQDDILCAAFLPSQTLVTGSYDGEIVIWNNNTENAFRKLHPDSKRALKSKSDSQFLKRTKPTATHRQTSAFSSDISEDDQECNYAVTRLFFLEARKNMSASGGANLVSCGGSGFVRFWSTSRSCLLAEFIAHKDTGSIIMTVDRTCKYLITGDIDGCVKVWNIQEYCLHYSDSIVNQPPPLLTAFQPHVDCVTHLETCEHSRRLLIISASADCSVAVGNISGSPVGIFGQEEHWRIDESAEPLFPNTHQLEEDGEEDDNERKVAHEDRSRVKHSPAPEGDPQEQTVPFALEATEDPAPSNPWENTILGKRYEEARKSKENDHKPFIWEQTQSSVGTFSSLHIEDLKDVGEVDKPDFIINPHKYFGEKTEEKTPPPPQLPGLSQTLKAAFDEKSFFPKEILEQEQKARQFYKQLSNEVKVRKKQSQARDRKPHGNSPSVFKP</sequence>
<keyword evidence="2" id="KW-0677">Repeat</keyword>
<dbReference type="SMART" id="SM00320">
    <property type="entry name" value="WD40"/>
    <property type="match status" value="10"/>
</dbReference>
<evidence type="ECO:0000313" key="6">
    <source>
        <dbReference type="EMBL" id="KAK6483850.1"/>
    </source>
</evidence>
<dbReference type="InterPro" id="IPR036322">
    <property type="entry name" value="WD40_repeat_dom_sf"/>
</dbReference>
<proteinExistence type="predicted"/>
<protein>
    <submittedName>
        <fullName evidence="6">WD repeat-containing protein 49-like isoform X2</fullName>
    </submittedName>
</protein>
<feature type="repeat" description="WD" evidence="3">
    <location>
        <begin position="601"/>
        <end position="641"/>
    </location>
</feature>
<evidence type="ECO:0000313" key="7">
    <source>
        <dbReference type="Proteomes" id="UP001369086"/>
    </source>
</evidence>
<dbReference type="SUPFAM" id="SSF50978">
    <property type="entry name" value="WD40 repeat-like"/>
    <property type="match status" value="2"/>
</dbReference>
<dbReference type="Gene3D" id="2.130.10.10">
    <property type="entry name" value="YVTN repeat-like/Quinoprotein amine dehydrogenase"/>
    <property type="match status" value="3"/>
</dbReference>
<dbReference type="PANTHER" id="PTHR44324:SF1">
    <property type="entry name" value="WD REPEAT-CONTAINING PROTEIN 49"/>
    <property type="match status" value="1"/>
</dbReference>
<dbReference type="InterPro" id="IPR011992">
    <property type="entry name" value="EF-hand-dom_pair"/>
</dbReference>
<dbReference type="InterPro" id="IPR015943">
    <property type="entry name" value="WD40/YVTN_repeat-like_dom_sf"/>
</dbReference>
<gene>
    <name evidence="6" type="ORF">HHUSO_G13457</name>
</gene>
<dbReference type="InterPro" id="IPR019775">
    <property type="entry name" value="WD40_repeat_CS"/>
</dbReference>
<dbReference type="InterPro" id="IPR020472">
    <property type="entry name" value="WD40_PAC1"/>
</dbReference>
<dbReference type="PROSITE" id="PS50082">
    <property type="entry name" value="WD_REPEATS_2"/>
    <property type="match status" value="3"/>
</dbReference>
<dbReference type="Pfam" id="PF00400">
    <property type="entry name" value="WD40"/>
    <property type="match status" value="5"/>
</dbReference>
<feature type="compositionally biased region" description="Basic residues" evidence="4">
    <location>
        <begin position="1022"/>
        <end position="1035"/>
    </location>
</feature>
<keyword evidence="1 3" id="KW-0853">WD repeat</keyword>
<feature type="region of interest" description="Disordered" evidence="4">
    <location>
        <begin position="1019"/>
        <end position="1044"/>
    </location>
</feature>
<evidence type="ECO:0000256" key="2">
    <source>
        <dbReference type="ARBA" id="ARBA00022737"/>
    </source>
</evidence>
<evidence type="ECO:0000256" key="4">
    <source>
        <dbReference type="SAM" id="MobiDB-lite"/>
    </source>
</evidence>
<dbReference type="InterPro" id="IPR001680">
    <property type="entry name" value="WD40_rpt"/>
</dbReference>
<feature type="repeat" description="WD" evidence="3">
    <location>
        <begin position="381"/>
        <end position="422"/>
    </location>
</feature>
<dbReference type="EMBL" id="JAHFZB010000011">
    <property type="protein sequence ID" value="KAK6483850.1"/>
    <property type="molecule type" value="Genomic_DNA"/>
</dbReference>
<dbReference type="PRINTS" id="PR00320">
    <property type="entry name" value="GPROTEINBRPT"/>
</dbReference>
<dbReference type="PROSITE" id="PS50222">
    <property type="entry name" value="EF_HAND_2"/>
    <property type="match status" value="1"/>
</dbReference>
<dbReference type="PROSITE" id="PS00678">
    <property type="entry name" value="WD_REPEATS_1"/>
    <property type="match status" value="1"/>
</dbReference>
<organism evidence="6 7">
    <name type="scientific">Huso huso</name>
    <name type="common">Beluga</name>
    <name type="synonym">Acipenser huso</name>
    <dbReference type="NCBI Taxonomy" id="61971"/>
    <lineage>
        <taxon>Eukaryota</taxon>
        <taxon>Metazoa</taxon>
        <taxon>Chordata</taxon>
        <taxon>Craniata</taxon>
        <taxon>Vertebrata</taxon>
        <taxon>Euteleostomi</taxon>
        <taxon>Actinopterygii</taxon>
        <taxon>Chondrostei</taxon>
        <taxon>Acipenseriformes</taxon>
        <taxon>Acipenseridae</taxon>
        <taxon>Huso</taxon>
    </lineage>
</organism>
<feature type="compositionally biased region" description="Basic and acidic residues" evidence="4">
    <location>
        <begin position="862"/>
        <end position="872"/>
    </location>
</feature>
<dbReference type="PANTHER" id="PTHR44324">
    <property type="entry name" value="WD40 REPEAT DOMAIN 95"/>
    <property type="match status" value="1"/>
</dbReference>
<evidence type="ECO:0000256" key="3">
    <source>
        <dbReference type="PROSITE-ProRule" id="PRU00221"/>
    </source>
</evidence>
<dbReference type="Proteomes" id="UP001369086">
    <property type="component" value="Unassembled WGS sequence"/>
</dbReference>
<evidence type="ECO:0000256" key="1">
    <source>
        <dbReference type="ARBA" id="ARBA00022574"/>
    </source>
</evidence>
<feature type="region of interest" description="Disordered" evidence="4">
    <location>
        <begin position="852"/>
        <end position="886"/>
    </location>
</feature>
<accession>A0ABR0ZH95</accession>
<dbReference type="PROSITE" id="PS50294">
    <property type="entry name" value="WD_REPEATS_REGION"/>
    <property type="match status" value="1"/>
</dbReference>
<dbReference type="InterPro" id="IPR051242">
    <property type="entry name" value="WD-EF-hand_domain"/>
</dbReference>
<evidence type="ECO:0000259" key="5">
    <source>
        <dbReference type="PROSITE" id="PS50222"/>
    </source>
</evidence>
<reference evidence="6 7" key="1">
    <citation type="submission" date="2021-05" db="EMBL/GenBank/DDBJ databases">
        <authorList>
            <person name="Zahm M."/>
            <person name="Klopp C."/>
            <person name="Cabau C."/>
            <person name="Kuhl H."/>
            <person name="Suciu R."/>
            <person name="Ciorpac M."/>
            <person name="Holostenco D."/>
            <person name="Gessner J."/>
            <person name="Wuertz S."/>
            <person name="Hohne C."/>
            <person name="Stock M."/>
            <person name="Gislard M."/>
            <person name="Lluch J."/>
            <person name="Milhes M."/>
            <person name="Lampietro C."/>
            <person name="Lopez Roques C."/>
            <person name="Donnadieu C."/>
            <person name="Du K."/>
            <person name="Schartl M."/>
            <person name="Guiguen Y."/>
        </authorList>
    </citation>
    <scope>NUCLEOTIDE SEQUENCE [LARGE SCALE GENOMIC DNA]</scope>
    <source>
        <strain evidence="6">Hh-F2</strain>
        <tissue evidence="6">Blood</tissue>
    </source>
</reference>
<dbReference type="SUPFAM" id="SSF47473">
    <property type="entry name" value="EF-hand"/>
    <property type="match status" value="1"/>
</dbReference>
<keyword evidence="7" id="KW-1185">Reference proteome</keyword>
<feature type="repeat" description="WD" evidence="3">
    <location>
        <begin position="517"/>
        <end position="544"/>
    </location>
</feature>
<name>A0ABR0ZH95_HUSHU</name>
<dbReference type="InterPro" id="IPR002048">
    <property type="entry name" value="EF_hand_dom"/>
</dbReference>
<comment type="caution">
    <text evidence="6">The sequence shown here is derived from an EMBL/GenBank/DDBJ whole genome shotgun (WGS) entry which is preliminary data.</text>
</comment>